<dbReference type="GO" id="GO:0009787">
    <property type="term" value="P:regulation of abscisic acid-activated signaling pathway"/>
    <property type="evidence" value="ECO:0007669"/>
    <property type="project" value="InterPro"/>
</dbReference>
<proteinExistence type="predicted"/>
<dbReference type="AlphaFoldDB" id="A0A8N4ER00"/>
<dbReference type="OrthoDB" id="1741000at2759"/>
<gene>
    <name evidence="3" type="primary">LOC105034022</name>
</gene>
<keyword evidence="1" id="KW-0472">Membrane</keyword>
<organism evidence="2 3">
    <name type="scientific">Elaeis guineensis var. tenera</name>
    <name type="common">Oil palm</name>
    <dbReference type="NCBI Taxonomy" id="51953"/>
    <lineage>
        <taxon>Eukaryota</taxon>
        <taxon>Viridiplantae</taxon>
        <taxon>Streptophyta</taxon>
        <taxon>Embryophyta</taxon>
        <taxon>Tracheophyta</taxon>
        <taxon>Spermatophyta</taxon>
        <taxon>Magnoliopsida</taxon>
        <taxon>Liliopsida</taxon>
        <taxon>Arecaceae</taxon>
        <taxon>Arecoideae</taxon>
        <taxon>Cocoseae</taxon>
        <taxon>Elaeidinae</taxon>
        <taxon>Elaeis</taxon>
    </lineage>
</organism>
<keyword evidence="1" id="KW-1133">Transmembrane helix</keyword>
<dbReference type="Proteomes" id="UP000504607">
    <property type="component" value="Unplaced"/>
</dbReference>
<reference evidence="3" key="1">
    <citation type="submission" date="2025-08" db="UniProtKB">
        <authorList>
            <consortium name="RefSeq"/>
        </authorList>
    </citation>
    <scope>IDENTIFICATION</scope>
</reference>
<dbReference type="RefSeq" id="XP_029117317.1">
    <property type="nucleotide sequence ID" value="XM_029261484.1"/>
</dbReference>
<dbReference type="InterPro" id="IPR039324">
    <property type="entry name" value="SHW1"/>
</dbReference>
<evidence type="ECO:0000313" key="3">
    <source>
        <dbReference type="RefSeq" id="XP_029117317.1"/>
    </source>
</evidence>
<evidence type="ECO:0000313" key="2">
    <source>
        <dbReference type="Proteomes" id="UP000504607"/>
    </source>
</evidence>
<keyword evidence="2" id="KW-1185">Reference proteome</keyword>
<feature type="transmembrane region" description="Helical" evidence="1">
    <location>
        <begin position="167"/>
        <end position="188"/>
    </location>
</feature>
<keyword evidence="1" id="KW-0812">Transmembrane</keyword>
<evidence type="ECO:0000256" key="1">
    <source>
        <dbReference type="SAM" id="Phobius"/>
    </source>
</evidence>
<feature type="transmembrane region" description="Helical" evidence="1">
    <location>
        <begin position="134"/>
        <end position="155"/>
    </location>
</feature>
<dbReference type="PANTHER" id="PTHR35474:SF3">
    <property type="entry name" value="PROTEIN SHORT HYPOCOTYL IN WHITE LIGHT 1"/>
    <property type="match status" value="1"/>
</dbReference>
<name>A0A8N4ER00_ELAGV</name>
<accession>A0A8N4ER00</accession>
<dbReference type="GO" id="GO:0010100">
    <property type="term" value="P:negative regulation of photomorphogenesis"/>
    <property type="evidence" value="ECO:0007669"/>
    <property type="project" value="InterPro"/>
</dbReference>
<protein>
    <submittedName>
        <fullName evidence="3">Protein SHORT HYPOCOTYL IN WHITE LIGHT 1 isoform X1</fullName>
    </submittedName>
</protein>
<dbReference type="PANTHER" id="PTHR35474">
    <property type="entry name" value="ATP PHOSPHORIBOSYLTRANSFERASE REGULATORY SUBUNIT"/>
    <property type="match status" value="1"/>
</dbReference>
<sequence>MALVPGFVGTAAARSPQLLLLPFSHISSSSHLPNLHYFHPSLRSSLSPFPNKPIKSSKINGVSWEGRGEEGEGEDIEGVFSVDSDVEEGESGEEDEESGLDLLFQFLQSLFRRVSRRATKAARAVLPPVISPQLVSFSVDGILLLTLVSLVKAFLEAYFKDKMETETILWLIISFLGSLHTWGFHIHYNPTFACDLVFIVAHPVKKLRC</sequence>